<comment type="caution">
    <text evidence="1">The sequence shown here is derived from an EMBL/GenBank/DDBJ whole genome shotgun (WGS) entry which is preliminary data.</text>
</comment>
<gene>
    <name evidence="1" type="ORF">DCO56_27610</name>
</gene>
<protein>
    <submittedName>
        <fullName evidence="1">Uncharacterized protein</fullName>
    </submittedName>
</protein>
<dbReference type="AlphaFoldDB" id="A0A363NKI7"/>
<dbReference type="EMBL" id="QCXX01000011">
    <property type="protein sequence ID" value="PUV21217.1"/>
    <property type="molecule type" value="Genomic_DNA"/>
</dbReference>
<evidence type="ECO:0000313" key="1">
    <source>
        <dbReference type="EMBL" id="PUV21217.1"/>
    </source>
</evidence>
<evidence type="ECO:0000313" key="2">
    <source>
        <dbReference type="Proteomes" id="UP000250831"/>
    </source>
</evidence>
<name>A0A363NKI7_9SPHI</name>
<dbReference type="Proteomes" id="UP000250831">
    <property type="component" value="Unassembled WGS sequence"/>
</dbReference>
<organism evidence="1 2">
    <name type="scientific">Sphingobacterium athyrii</name>
    <dbReference type="NCBI Taxonomy" id="2152717"/>
    <lineage>
        <taxon>Bacteria</taxon>
        <taxon>Pseudomonadati</taxon>
        <taxon>Bacteroidota</taxon>
        <taxon>Sphingobacteriia</taxon>
        <taxon>Sphingobacteriales</taxon>
        <taxon>Sphingobacteriaceae</taxon>
        <taxon>Sphingobacterium</taxon>
    </lineage>
</organism>
<proteinExistence type="predicted"/>
<keyword evidence="2" id="KW-1185">Reference proteome</keyword>
<sequence>MLRVELIFFRRCLFLLPIFVFASRVNGQQLTSLNNWDENFPIVNRWIDPFFPVNMQSNVVSLERTADKGKKAVAKEQTMDKVDAASVDLSNVVVARSRHQGDIRYSSSRSGALYRVALDKQTDERYEGKPVFIDAKGVKYIIDSKYRKQIIR</sequence>
<dbReference type="OrthoDB" id="710049at2"/>
<reference evidence="1 2" key="1">
    <citation type="submission" date="2018-04" db="EMBL/GenBank/DDBJ databases">
        <title>Sphingobacterium sp. M46 Genome.</title>
        <authorList>
            <person name="Cheng J."/>
            <person name="Li Y."/>
        </authorList>
    </citation>
    <scope>NUCLEOTIDE SEQUENCE [LARGE SCALE GENOMIC DNA]</scope>
    <source>
        <strain evidence="1 2">M46</strain>
    </source>
</reference>
<dbReference type="RefSeq" id="WP_108636915.1">
    <property type="nucleotide sequence ID" value="NZ_QCXX01000011.1"/>
</dbReference>
<accession>A0A363NKI7</accession>